<protein>
    <submittedName>
        <fullName evidence="2">Uncharacterized protein</fullName>
    </submittedName>
</protein>
<organism evidence="2 3">
    <name type="scientific">Methylobrevis albus</name>
    <dbReference type="NCBI Taxonomy" id="2793297"/>
    <lineage>
        <taxon>Bacteria</taxon>
        <taxon>Pseudomonadati</taxon>
        <taxon>Pseudomonadota</taxon>
        <taxon>Alphaproteobacteria</taxon>
        <taxon>Hyphomicrobiales</taxon>
        <taxon>Pleomorphomonadaceae</taxon>
        <taxon>Methylobrevis</taxon>
    </lineage>
</organism>
<sequence>MSRTRLTIAIAAALFFAIPFVTFISMMVVFPILFYGLIAAVANFGPPLLLAAFGLAHAGWRVKAQGLYETWQVCSILWVGCAFGIAHWGDVAASMGARNTPFLEVLFAPWLLLLGYEVG</sequence>
<comment type="caution">
    <text evidence="2">The sequence shown here is derived from an EMBL/GenBank/DDBJ whole genome shotgun (WGS) entry which is preliminary data.</text>
</comment>
<feature type="transmembrane region" description="Helical" evidence="1">
    <location>
        <begin position="68"/>
        <end position="89"/>
    </location>
</feature>
<feature type="transmembrane region" description="Helical" evidence="1">
    <location>
        <begin position="7"/>
        <end position="26"/>
    </location>
</feature>
<keyword evidence="1" id="KW-0472">Membrane</keyword>
<keyword evidence="1" id="KW-1133">Transmembrane helix</keyword>
<proteinExistence type="predicted"/>
<name>A0A931HZ26_9HYPH</name>
<dbReference type="EMBL" id="JADZLT010000036">
    <property type="protein sequence ID" value="MBH0236344.1"/>
    <property type="molecule type" value="Genomic_DNA"/>
</dbReference>
<dbReference type="AlphaFoldDB" id="A0A931HZ26"/>
<gene>
    <name evidence="2" type="ORF">I5731_00785</name>
</gene>
<reference evidence="2" key="1">
    <citation type="submission" date="2020-12" db="EMBL/GenBank/DDBJ databases">
        <title>Methylobrevis albus sp. nov., isolated from fresh water lack sediment.</title>
        <authorList>
            <person name="Zou Q."/>
        </authorList>
    </citation>
    <scope>NUCLEOTIDE SEQUENCE</scope>
    <source>
        <strain evidence="2">L22</strain>
    </source>
</reference>
<accession>A0A931HZ26</accession>
<evidence type="ECO:0000313" key="3">
    <source>
        <dbReference type="Proteomes" id="UP000631694"/>
    </source>
</evidence>
<keyword evidence="3" id="KW-1185">Reference proteome</keyword>
<dbReference type="Proteomes" id="UP000631694">
    <property type="component" value="Unassembled WGS sequence"/>
</dbReference>
<evidence type="ECO:0000313" key="2">
    <source>
        <dbReference type="EMBL" id="MBH0236344.1"/>
    </source>
</evidence>
<feature type="transmembrane region" description="Helical" evidence="1">
    <location>
        <begin position="32"/>
        <end position="56"/>
    </location>
</feature>
<keyword evidence="1" id="KW-0812">Transmembrane</keyword>
<dbReference type="RefSeq" id="WP_197309442.1">
    <property type="nucleotide sequence ID" value="NZ_JADZLT010000036.1"/>
</dbReference>
<evidence type="ECO:0000256" key="1">
    <source>
        <dbReference type="SAM" id="Phobius"/>
    </source>
</evidence>